<gene>
    <name evidence="1" type="ORF">ERS007657_03027</name>
    <name evidence="4" type="ORF">ERS027646_04749</name>
    <name evidence="3" type="ORF">ERS027659_03944</name>
    <name evidence="2" type="ORF">ERS027661_02938</name>
</gene>
<sequence length="38" mass="4203">MLPFRRSDRFTPAASEFILANWGSSAKVKSENTACDPT</sequence>
<dbReference type="AlphaFoldDB" id="A0A655AKT3"/>
<evidence type="ECO:0000313" key="6">
    <source>
        <dbReference type="Proteomes" id="UP000048948"/>
    </source>
</evidence>
<proteinExistence type="predicted"/>
<evidence type="ECO:0000313" key="2">
    <source>
        <dbReference type="EMBL" id="CKS34196.1"/>
    </source>
</evidence>
<reference evidence="5 6" key="1">
    <citation type="submission" date="2015-03" db="EMBL/GenBank/DDBJ databases">
        <authorList>
            <consortium name="Pathogen Informatics"/>
        </authorList>
    </citation>
    <scope>NUCLEOTIDE SEQUENCE [LARGE SCALE GENOMIC DNA]</scope>
    <source>
        <strain evidence="4 6">Bir 172</strain>
        <strain evidence="3 8">Bir 185</strain>
        <strain evidence="2 7">Bir 187</strain>
        <strain evidence="1 5">C09601061</strain>
    </source>
</reference>
<evidence type="ECO:0000313" key="7">
    <source>
        <dbReference type="Proteomes" id="UP000049023"/>
    </source>
</evidence>
<evidence type="ECO:0000313" key="4">
    <source>
        <dbReference type="EMBL" id="CKU39376.1"/>
    </source>
</evidence>
<dbReference type="Proteomes" id="UP000050164">
    <property type="component" value="Unassembled WGS sequence"/>
</dbReference>
<evidence type="ECO:0000313" key="3">
    <source>
        <dbReference type="EMBL" id="CKT09366.1"/>
    </source>
</evidence>
<dbReference type="Proteomes" id="UP000048948">
    <property type="component" value="Unassembled WGS sequence"/>
</dbReference>
<dbReference type="EMBL" id="CNFU01000694">
    <property type="protein sequence ID" value="CKS34196.1"/>
    <property type="molecule type" value="Genomic_DNA"/>
</dbReference>
<dbReference type="EMBL" id="CGCX01001327">
    <property type="protein sequence ID" value="CFR92824.1"/>
    <property type="molecule type" value="Genomic_DNA"/>
</dbReference>
<accession>A0A655AKT3</accession>
<dbReference type="Proteomes" id="UP000049023">
    <property type="component" value="Unassembled WGS sequence"/>
</dbReference>
<dbReference type="EMBL" id="CNFT01001272">
    <property type="protein sequence ID" value="CKT09366.1"/>
    <property type="molecule type" value="Genomic_DNA"/>
</dbReference>
<dbReference type="Proteomes" id="UP000046680">
    <property type="component" value="Unassembled WGS sequence"/>
</dbReference>
<name>A0A655AKT3_MYCTX</name>
<dbReference type="EMBL" id="CNGE01001666">
    <property type="protein sequence ID" value="CKU39376.1"/>
    <property type="molecule type" value="Genomic_DNA"/>
</dbReference>
<evidence type="ECO:0000313" key="5">
    <source>
        <dbReference type="Proteomes" id="UP000046680"/>
    </source>
</evidence>
<evidence type="ECO:0000313" key="1">
    <source>
        <dbReference type="EMBL" id="CFR92824.1"/>
    </source>
</evidence>
<protein>
    <submittedName>
        <fullName evidence="3">Uncharacterized protein</fullName>
    </submittedName>
</protein>
<evidence type="ECO:0000313" key="8">
    <source>
        <dbReference type="Proteomes" id="UP000050164"/>
    </source>
</evidence>
<organism evidence="3 8">
    <name type="scientific">Mycobacterium tuberculosis</name>
    <dbReference type="NCBI Taxonomy" id="1773"/>
    <lineage>
        <taxon>Bacteria</taxon>
        <taxon>Bacillati</taxon>
        <taxon>Actinomycetota</taxon>
        <taxon>Actinomycetes</taxon>
        <taxon>Mycobacteriales</taxon>
        <taxon>Mycobacteriaceae</taxon>
        <taxon>Mycobacterium</taxon>
        <taxon>Mycobacterium tuberculosis complex</taxon>
    </lineage>
</organism>